<reference evidence="2 3" key="1">
    <citation type="submission" date="2014-01" db="EMBL/GenBank/DDBJ databases">
        <authorList>
            <person name="Dobos K."/>
            <person name="Lenaerts A."/>
            <person name="Ordway D."/>
            <person name="DeGroote M.A."/>
            <person name="Parker T."/>
            <person name="Sizemore C."/>
            <person name="Tallon L.J."/>
            <person name="Sadzewicz L.K."/>
            <person name="Sengamalay N."/>
            <person name="Fraser C.M."/>
            <person name="Hine E."/>
            <person name="Shefchek K.A."/>
            <person name="Das S.P."/>
            <person name="Tettelin H."/>
        </authorList>
    </citation>
    <scope>NUCLEOTIDE SEQUENCE [LARGE SCALE GENOMIC DNA]</scope>
    <source>
        <strain evidence="2 3">Harvey</strain>
    </source>
</reference>
<evidence type="ECO:0000256" key="1">
    <source>
        <dbReference type="SAM" id="MobiDB-lite"/>
    </source>
</evidence>
<feature type="region of interest" description="Disordered" evidence="1">
    <location>
        <begin position="27"/>
        <end position="57"/>
    </location>
</feature>
<dbReference type="EMBL" id="JAOL01000097">
    <property type="protein sequence ID" value="EUA90791.1"/>
    <property type="molecule type" value="Genomic_DNA"/>
</dbReference>
<gene>
    <name evidence="2" type="ORF">I551_2533</name>
</gene>
<evidence type="ECO:0000313" key="3">
    <source>
        <dbReference type="Proteomes" id="UP000020681"/>
    </source>
</evidence>
<dbReference type="Proteomes" id="UP000020681">
    <property type="component" value="Unassembled WGS sequence"/>
</dbReference>
<keyword evidence="3" id="KW-1185">Reference proteome</keyword>
<protein>
    <submittedName>
        <fullName evidence="2">Cyanophycinase CphB domain protein</fullName>
    </submittedName>
</protein>
<sequence length="57" mass="6062">MPDEVGAEAVGVFRAYGFDAALAGFTAPGRRRPRRTRRSPISSRTMAASISPAATRP</sequence>
<name>A0ABN0R192_MYCUL</name>
<evidence type="ECO:0000313" key="2">
    <source>
        <dbReference type="EMBL" id="EUA90791.1"/>
    </source>
</evidence>
<feature type="compositionally biased region" description="Basic residues" evidence="1">
    <location>
        <begin position="29"/>
        <end position="38"/>
    </location>
</feature>
<proteinExistence type="predicted"/>
<organism evidence="2 3">
    <name type="scientific">Mycobacterium ulcerans str. Harvey</name>
    <dbReference type="NCBI Taxonomy" id="1299332"/>
    <lineage>
        <taxon>Bacteria</taxon>
        <taxon>Bacillati</taxon>
        <taxon>Actinomycetota</taxon>
        <taxon>Actinomycetes</taxon>
        <taxon>Mycobacteriales</taxon>
        <taxon>Mycobacteriaceae</taxon>
        <taxon>Mycobacterium</taxon>
        <taxon>Mycobacterium ulcerans group</taxon>
    </lineage>
</organism>
<comment type="caution">
    <text evidence="2">The sequence shown here is derived from an EMBL/GenBank/DDBJ whole genome shotgun (WGS) entry which is preliminary data.</text>
</comment>
<accession>A0ABN0R192</accession>